<accession>A0A160KUQ2</accession>
<reference evidence="1 2" key="1">
    <citation type="submission" date="2016-05" db="EMBL/GenBank/DDBJ databases">
        <title>Complete genome sequence of Rathayibacter tritici NCPPB 1953.</title>
        <authorList>
            <person name="Park J."/>
            <person name="Lee H.-H."/>
            <person name="Lee S.-W."/>
            <person name="Seo Y.-S."/>
        </authorList>
    </citation>
    <scope>NUCLEOTIDE SEQUENCE [LARGE SCALE GENOMIC DNA]</scope>
    <source>
        <strain evidence="1 2">NCPPB 1953</strain>
    </source>
</reference>
<proteinExistence type="predicted"/>
<name>A0A160KUQ2_9MICO</name>
<dbReference type="AlphaFoldDB" id="A0A160KUQ2"/>
<dbReference type="STRING" id="33888.A6122_2244"/>
<protein>
    <recommendedName>
        <fullName evidence="3">DNA-binding protein</fullName>
    </recommendedName>
</protein>
<evidence type="ECO:0000313" key="2">
    <source>
        <dbReference type="Proteomes" id="UP000077071"/>
    </source>
</evidence>
<keyword evidence="2" id="KW-1185">Reference proteome</keyword>
<sequence length="221" mass="23443">MTLAVNDHGRSSSLAALEELLAGAADRVPGLSRLTAALRRVESSGADVLKLIEGIADAATAAPRATSGIATREQEAALRAAGSFVGEMPPLEERASIRSQAAWAGLRGRSLSTSDVAALLQVSTSRVRQRAADHTLYAFPGQTPHRFPEFQFTQSDELPGWTELARRIPDDAHPLAVFRIVTEPSEELLLEGGPVSPRDWLASGGDSAKAVEVLTNGFLLP</sequence>
<evidence type="ECO:0000313" key="1">
    <source>
        <dbReference type="EMBL" id="AND17367.1"/>
    </source>
</evidence>
<dbReference type="PATRIC" id="fig|33888.3.peg.2500"/>
<gene>
    <name evidence="1" type="ORF">A6122_2244</name>
</gene>
<dbReference type="EMBL" id="CP015515">
    <property type="protein sequence ID" value="AND17367.1"/>
    <property type="molecule type" value="Genomic_DNA"/>
</dbReference>
<evidence type="ECO:0008006" key="3">
    <source>
        <dbReference type="Google" id="ProtNLM"/>
    </source>
</evidence>
<dbReference type="KEGG" id="rtn:A6122_2244"/>
<dbReference type="RefSeq" id="WP_068255118.1">
    <property type="nucleotide sequence ID" value="NZ_CP015515.1"/>
</dbReference>
<dbReference type="Proteomes" id="UP000077071">
    <property type="component" value="Chromosome"/>
</dbReference>
<organism evidence="1 2">
    <name type="scientific">Rathayibacter tritici</name>
    <dbReference type="NCBI Taxonomy" id="33888"/>
    <lineage>
        <taxon>Bacteria</taxon>
        <taxon>Bacillati</taxon>
        <taxon>Actinomycetota</taxon>
        <taxon>Actinomycetes</taxon>
        <taxon>Micrococcales</taxon>
        <taxon>Microbacteriaceae</taxon>
        <taxon>Rathayibacter</taxon>
    </lineage>
</organism>